<protein>
    <recommendedName>
        <fullName evidence="3">DUF559 domain-containing protein</fullName>
    </recommendedName>
</protein>
<dbReference type="EMBL" id="JAVDUI010000001">
    <property type="protein sequence ID" value="MDR6892390.1"/>
    <property type="molecule type" value="Genomic_DNA"/>
</dbReference>
<comment type="caution">
    <text evidence="1">The sequence shown here is derived from an EMBL/GenBank/DDBJ whole genome shotgun (WGS) entry which is preliminary data.</text>
</comment>
<name>A0AAE4C8G5_9MICC</name>
<keyword evidence="2" id="KW-1185">Reference proteome</keyword>
<accession>A0AAE4C8G5</accession>
<organism evidence="1 2">
    <name type="scientific">Falsarthrobacter nasiphocae</name>
    <dbReference type="NCBI Taxonomy" id="189863"/>
    <lineage>
        <taxon>Bacteria</taxon>
        <taxon>Bacillati</taxon>
        <taxon>Actinomycetota</taxon>
        <taxon>Actinomycetes</taxon>
        <taxon>Micrococcales</taxon>
        <taxon>Micrococcaceae</taxon>
        <taxon>Falsarthrobacter</taxon>
    </lineage>
</organism>
<dbReference type="AlphaFoldDB" id="A0AAE4C8G5"/>
<gene>
    <name evidence="1" type="ORF">J2S35_001330</name>
</gene>
<sequence>MTLDGALRQGMAGDELRSAAERAPWCHGLSRSVFALSQATPLSESPGESLSRLRIEELGFAAPLLQQELTLKTGRHIRADFFWPSARLIGEFDGLAKYSLGADTGMSPHQALAEEKRRARDIQRQGYAIVRWTWEDMMHLDILDDILTRAGVPRAR</sequence>
<evidence type="ECO:0000313" key="1">
    <source>
        <dbReference type="EMBL" id="MDR6892390.1"/>
    </source>
</evidence>
<dbReference type="Proteomes" id="UP001247307">
    <property type="component" value="Unassembled WGS sequence"/>
</dbReference>
<dbReference type="RefSeq" id="WP_309851323.1">
    <property type="nucleotide sequence ID" value="NZ_BAAAIU010000003.1"/>
</dbReference>
<evidence type="ECO:0000313" key="2">
    <source>
        <dbReference type="Proteomes" id="UP001247307"/>
    </source>
</evidence>
<evidence type="ECO:0008006" key="3">
    <source>
        <dbReference type="Google" id="ProtNLM"/>
    </source>
</evidence>
<reference evidence="1" key="1">
    <citation type="submission" date="2023-07" db="EMBL/GenBank/DDBJ databases">
        <title>Sequencing the genomes of 1000 actinobacteria strains.</title>
        <authorList>
            <person name="Klenk H.-P."/>
        </authorList>
    </citation>
    <scope>NUCLEOTIDE SEQUENCE</scope>
    <source>
        <strain evidence="1">DSM 13988</strain>
    </source>
</reference>
<proteinExistence type="predicted"/>